<dbReference type="SUPFAM" id="SSF49785">
    <property type="entry name" value="Galactose-binding domain-like"/>
    <property type="match status" value="1"/>
</dbReference>
<evidence type="ECO:0000259" key="4">
    <source>
        <dbReference type="PROSITE" id="PS51829"/>
    </source>
</evidence>
<sequence>MLRIIQIAVAWAVVAVTSAGQLQAAVVTKINSTDGFFDNSSGTRNFSFTIGDFGGDSTVVTDINLSIFFAKSNNDAFVPEGTPITAGIAYFEEIEFALTSPSGTTFTLISNPNDIELVPADNFSSFTSGTVGFKGTILFDQSALTPVNANPGLVTAGTFRPDDATLNSLDIFNGQSAQGTWSLFIEDDVAQDGLSFYEASLTITTASAVPEPSSLALLGIAVCAAGALAARRRKAHEAAG</sequence>
<evidence type="ECO:0000256" key="3">
    <source>
        <dbReference type="SAM" id="SignalP"/>
    </source>
</evidence>
<keyword evidence="1" id="KW-0645">Protease</keyword>
<dbReference type="RefSeq" id="WP_146406461.1">
    <property type="nucleotide sequence ID" value="NZ_SJPU01000001.1"/>
</dbReference>
<comment type="caution">
    <text evidence="5">The sequence shown here is derived from an EMBL/GenBank/DDBJ whole genome shotgun (WGS) entry which is preliminary data.</text>
</comment>
<dbReference type="InterPro" id="IPR002884">
    <property type="entry name" value="P_dom"/>
</dbReference>
<feature type="domain" description="P/Homo B" evidence="4">
    <location>
        <begin position="17"/>
        <end position="210"/>
    </location>
</feature>
<dbReference type="GO" id="GO:0004252">
    <property type="term" value="F:serine-type endopeptidase activity"/>
    <property type="evidence" value="ECO:0007669"/>
    <property type="project" value="InterPro"/>
</dbReference>
<organism evidence="5 6">
    <name type="scientific">Allorhodopirellula heiligendammensis</name>
    <dbReference type="NCBI Taxonomy" id="2714739"/>
    <lineage>
        <taxon>Bacteria</taxon>
        <taxon>Pseudomonadati</taxon>
        <taxon>Planctomycetota</taxon>
        <taxon>Planctomycetia</taxon>
        <taxon>Pirellulales</taxon>
        <taxon>Pirellulaceae</taxon>
        <taxon>Allorhodopirellula</taxon>
    </lineage>
</organism>
<dbReference type="Pfam" id="PF07589">
    <property type="entry name" value="PEP-CTERM"/>
    <property type="match status" value="1"/>
</dbReference>
<evidence type="ECO:0000313" key="5">
    <source>
        <dbReference type="EMBL" id="TWU19698.1"/>
    </source>
</evidence>
<dbReference type="AlphaFoldDB" id="A0A5C6C6B3"/>
<dbReference type="EMBL" id="SJPU01000001">
    <property type="protein sequence ID" value="TWU19698.1"/>
    <property type="molecule type" value="Genomic_DNA"/>
</dbReference>
<feature type="signal peptide" evidence="3">
    <location>
        <begin position="1"/>
        <end position="24"/>
    </location>
</feature>
<evidence type="ECO:0000256" key="2">
    <source>
        <dbReference type="ARBA" id="ARBA00022801"/>
    </source>
</evidence>
<reference evidence="5 6" key="1">
    <citation type="journal article" date="2020" name="Antonie Van Leeuwenhoek">
        <title>Rhodopirellula heiligendammensis sp. nov., Rhodopirellula pilleata sp. nov., and Rhodopirellula solitaria sp. nov. isolated from natural or artificial marine surfaces in Northern Germany and California, USA, and emended description of the genus Rhodopirellula.</title>
        <authorList>
            <person name="Kallscheuer N."/>
            <person name="Wiegand S."/>
            <person name="Jogler M."/>
            <person name="Boedeker C."/>
            <person name="Peeters S.H."/>
            <person name="Rast P."/>
            <person name="Heuer A."/>
            <person name="Jetten M.S.M."/>
            <person name="Rohde M."/>
            <person name="Jogler C."/>
        </authorList>
    </citation>
    <scope>NUCLEOTIDE SEQUENCE [LARGE SCALE GENOMIC DNA]</scope>
    <source>
        <strain evidence="5 6">Poly21</strain>
    </source>
</reference>
<proteinExistence type="predicted"/>
<accession>A0A5C6C6B3</accession>
<keyword evidence="2" id="KW-0378">Hydrolase</keyword>
<dbReference type="OrthoDB" id="9813435at2"/>
<gene>
    <name evidence="5" type="ORF">Poly21_18730</name>
</gene>
<evidence type="ECO:0000313" key="6">
    <source>
        <dbReference type="Proteomes" id="UP000319908"/>
    </source>
</evidence>
<dbReference type="PROSITE" id="PS51829">
    <property type="entry name" value="P_HOMO_B"/>
    <property type="match status" value="1"/>
</dbReference>
<feature type="chain" id="PRO_5023095006" evidence="3">
    <location>
        <begin position="25"/>
        <end position="240"/>
    </location>
</feature>
<protein>
    <submittedName>
        <fullName evidence="5">PEP-CTERM motif protein</fullName>
    </submittedName>
</protein>
<keyword evidence="3" id="KW-0732">Signal</keyword>
<dbReference type="Gene3D" id="2.60.120.260">
    <property type="entry name" value="Galactose-binding domain-like"/>
    <property type="match status" value="1"/>
</dbReference>
<dbReference type="InterPro" id="IPR008979">
    <property type="entry name" value="Galactose-bd-like_sf"/>
</dbReference>
<evidence type="ECO:0000256" key="1">
    <source>
        <dbReference type="ARBA" id="ARBA00022670"/>
    </source>
</evidence>
<name>A0A5C6C6B3_9BACT</name>
<dbReference type="GO" id="GO:0006508">
    <property type="term" value="P:proteolysis"/>
    <property type="evidence" value="ECO:0007669"/>
    <property type="project" value="UniProtKB-KW"/>
</dbReference>
<dbReference type="NCBIfam" id="TIGR02595">
    <property type="entry name" value="PEP_CTERM"/>
    <property type="match status" value="1"/>
</dbReference>
<dbReference type="Proteomes" id="UP000319908">
    <property type="component" value="Unassembled WGS sequence"/>
</dbReference>
<dbReference type="InterPro" id="IPR013424">
    <property type="entry name" value="Ice-binding_C"/>
</dbReference>
<keyword evidence="6" id="KW-1185">Reference proteome</keyword>